<feature type="region of interest" description="Disordered" evidence="1">
    <location>
        <begin position="1"/>
        <end position="28"/>
    </location>
</feature>
<dbReference type="EMBL" id="MU254273">
    <property type="protein sequence ID" value="KAG9241094.1"/>
    <property type="molecule type" value="Genomic_DNA"/>
</dbReference>
<evidence type="ECO:0000256" key="1">
    <source>
        <dbReference type="SAM" id="MobiDB-lite"/>
    </source>
</evidence>
<accession>A0A9P8CBN2</accession>
<evidence type="ECO:0000313" key="3">
    <source>
        <dbReference type="Proteomes" id="UP000887226"/>
    </source>
</evidence>
<evidence type="ECO:0000313" key="2">
    <source>
        <dbReference type="EMBL" id="KAG9241094.1"/>
    </source>
</evidence>
<dbReference type="Proteomes" id="UP000887226">
    <property type="component" value="Unassembled WGS sequence"/>
</dbReference>
<feature type="compositionally biased region" description="Basic and acidic residues" evidence="1">
    <location>
        <begin position="103"/>
        <end position="112"/>
    </location>
</feature>
<reference evidence="2" key="1">
    <citation type="journal article" date="2021" name="IMA Fungus">
        <title>Genomic characterization of three marine fungi, including Emericellopsis atlantica sp. nov. with signatures of a generalist lifestyle and marine biomass degradation.</title>
        <authorList>
            <person name="Hagestad O.C."/>
            <person name="Hou L."/>
            <person name="Andersen J.H."/>
            <person name="Hansen E.H."/>
            <person name="Altermark B."/>
            <person name="Li C."/>
            <person name="Kuhnert E."/>
            <person name="Cox R.J."/>
            <person name="Crous P.W."/>
            <person name="Spatafora J.W."/>
            <person name="Lail K."/>
            <person name="Amirebrahimi M."/>
            <person name="Lipzen A."/>
            <person name="Pangilinan J."/>
            <person name="Andreopoulos W."/>
            <person name="Hayes R.D."/>
            <person name="Ng V."/>
            <person name="Grigoriev I.V."/>
            <person name="Jackson S.A."/>
            <person name="Sutton T.D.S."/>
            <person name="Dobson A.D.W."/>
            <person name="Rama T."/>
        </authorList>
    </citation>
    <scope>NUCLEOTIDE SEQUENCE</scope>
    <source>
        <strain evidence="2">TRa3180A</strain>
    </source>
</reference>
<protein>
    <submittedName>
        <fullName evidence="2">Uncharacterized protein</fullName>
    </submittedName>
</protein>
<name>A0A9P8CBN2_9HELO</name>
<dbReference type="AlphaFoldDB" id="A0A9P8CBN2"/>
<organism evidence="2 3">
    <name type="scientific">Calycina marina</name>
    <dbReference type="NCBI Taxonomy" id="1763456"/>
    <lineage>
        <taxon>Eukaryota</taxon>
        <taxon>Fungi</taxon>
        <taxon>Dikarya</taxon>
        <taxon>Ascomycota</taxon>
        <taxon>Pezizomycotina</taxon>
        <taxon>Leotiomycetes</taxon>
        <taxon>Helotiales</taxon>
        <taxon>Pezizellaceae</taxon>
        <taxon>Calycina</taxon>
    </lineage>
</organism>
<gene>
    <name evidence="2" type="ORF">BJ878DRAFT_570472</name>
</gene>
<keyword evidence="3" id="KW-1185">Reference proteome</keyword>
<comment type="caution">
    <text evidence="2">The sequence shown here is derived from an EMBL/GenBank/DDBJ whole genome shotgun (WGS) entry which is preliminary data.</text>
</comment>
<proteinExistence type="predicted"/>
<feature type="region of interest" description="Disordered" evidence="1">
    <location>
        <begin position="76"/>
        <end position="112"/>
    </location>
</feature>
<sequence length="200" mass="22754">MGLNPYSGLPGHMVSSHRNGKPWQGKKQANVVEGREANVVHRGMIVDEMDAQGINPQVEENMEHDGIGKYMSYSDDEYQDAEEGSPGPRQPTRTHRKVATHQEALDAEDRYDQKHSLGKYHPDRITLGKKVQKTEDDWEETGRDMETFIATNGSDTSHTLSRMSSLTPAEEAELQERLKEVDQQASQIWGDHNFFRELTF</sequence>